<organism evidence="4 5">
    <name type="scientific">Cyphellophora europaea (strain CBS 101466)</name>
    <name type="common">Phialophora europaea</name>
    <dbReference type="NCBI Taxonomy" id="1220924"/>
    <lineage>
        <taxon>Eukaryota</taxon>
        <taxon>Fungi</taxon>
        <taxon>Dikarya</taxon>
        <taxon>Ascomycota</taxon>
        <taxon>Pezizomycotina</taxon>
        <taxon>Eurotiomycetes</taxon>
        <taxon>Chaetothyriomycetidae</taxon>
        <taxon>Chaetothyriales</taxon>
        <taxon>Cyphellophoraceae</taxon>
        <taxon>Cyphellophora</taxon>
    </lineage>
</organism>
<keyword evidence="5" id="KW-1185">Reference proteome</keyword>
<evidence type="ECO:0000256" key="1">
    <source>
        <dbReference type="SAM" id="MobiDB-lite"/>
    </source>
</evidence>
<evidence type="ECO:0000259" key="3">
    <source>
        <dbReference type="Pfam" id="PF23658"/>
    </source>
</evidence>
<dbReference type="STRING" id="1220924.W2S6Z2"/>
<dbReference type="GeneID" id="19977904"/>
<accession>W2S6Z2</accession>
<feature type="domain" description="Tail specific protease" evidence="2">
    <location>
        <begin position="339"/>
        <end position="528"/>
    </location>
</feature>
<dbReference type="AlphaFoldDB" id="W2S6Z2"/>
<feature type="region of interest" description="Disordered" evidence="1">
    <location>
        <begin position="681"/>
        <end position="708"/>
    </location>
</feature>
<proteinExistence type="predicted"/>
<dbReference type="EMBL" id="KB822715">
    <property type="protein sequence ID" value="ETN44385.1"/>
    <property type="molecule type" value="Genomic_DNA"/>
</dbReference>
<dbReference type="InParanoid" id="W2S6Z2"/>
<name>W2S6Z2_CYPE1</name>
<feature type="compositionally biased region" description="Low complexity" evidence="1">
    <location>
        <begin position="689"/>
        <end position="700"/>
    </location>
</feature>
<dbReference type="GO" id="GO:0006508">
    <property type="term" value="P:proteolysis"/>
    <property type="evidence" value="ECO:0007669"/>
    <property type="project" value="InterPro"/>
</dbReference>
<feature type="region of interest" description="Disordered" evidence="1">
    <location>
        <begin position="272"/>
        <end position="299"/>
    </location>
</feature>
<dbReference type="OrthoDB" id="27214at2759"/>
<dbReference type="InterPro" id="IPR056186">
    <property type="entry name" value="PDZ_CPAF-rel"/>
</dbReference>
<feature type="compositionally biased region" description="Low complexity" evidence="1">
    <location>
        <begin position="272"/>
        <end position="291"/>
    </location>
</feature>
<evidence type="ECO:0000259" key="2">
    <source>
        <dbReference type="Pfam" id="PF03572"/>
    </source>
</evidence>
<dbReference type="RefSeq" id="XP_008713458.1">
    <property type="nucleotide sequence ID" value="XM_008715236.1"/>
</dbReference>
<dbReference type="PANTHER" id="PTHR37049:SF4">
    <property type="entry name" value="RHODANESE DOMAIN-CONTAINING PROTEIN"/>
    <property type="match status" value="1"/>
</dbReference>
<dbReference type="eggNOG" id="ENOG502S4FW">
    <property type="taxonomic scope" value="Eukaryota"/>
</dbReference>
<dbReference type="Pfam" id="PF03572">
    <property type="entry name" value="Peptidase_S41"/>
    <property type="match status" value="1"/>
</dbReference>
<dbReference type="Gene3D" id="3.90.226.10">
    <property type="entry name" value="2-enoyl-CoA Hydratase, Chain A, domain 1"/>
    <property type="match status" value="1"/>
</dbReference>
<dbReference type="InterPro" id="IPR005151">
    <property type="entry name" value="Tail-specific_protease"/>
</dbReference>
<reference evidence="4 5" key="1">
    <citation type="submission" date="2013-03" db="EMBL/GenBank/DDBJ databases">
        <title>The Genome Sequence of Phialophora europaea CBS 101466.</title>
        <authorList>
            <consortium name="The Broad Institute Genomics Platform"/>
            <person name="Cuomo C."/>
            <person name="de Hoog S."/>
            <person name="Gorbushina A."/>
            <person name="Walker B."/>
            <person name="Young S.K."/>
            <person name="Zeng Q."/>
            <person name="Gargeya S."/>
            <person name="Fitzgerald M."/>
            <person name="Haas B."/>
            <person name="Abouelleil A."/>
            <person name="Allen A.W."/>
            <person name="Alvarado L."/>
            <person name="Arachchi H.M."/>
            <person name="Berlin A.M."/>
            <person name="Chapman S.B."/>
            <person name="Gainer-Dewar J."/>
            <person name="Goldberg J."/>
            <person name="Griggs A."/>
            <person name="Gujja S."/>
            <person name="Hansen M."/>
            <person name="Howarth C."/>
            <person name="Imamovic A."/>
            <person name="Ireland A."/>
            <person name="Larimer J."/>
            <person name="McCowan C."/>
            <person name="Murphy C."/>
            <person name="Pearson M."/>
            <person name="Poon T.W."/>
            <person name="Priest M."/>
            <person name="Roberts A."/>
            <person name="Saif S."/>
            <person name="Shea T."/>
            <person name="Sisk P."/>
            <person name="Sykes S."/>
            <person name="Wortman J."/>
            <person name="Nusbaum C."/>
            <person name="Birren B."/>
        </authorList>
    </citation>
    <scope>NUCLEOTIDE SEQUENCE [LARGE SCALE GENOMIC DNA]</scope>
    <source>
        <strain evidence="4 5">CBS 101466</strain>
    </source>
</reference>
<dbReference type="HOGENOM" id="CLU_014251_1_1_1"/>
<gene>
    <name evidence="4" type="ORF">HMPREF1541_10565</name>
</gene>
<dbReference type="SUPFAM" id="SSF52096">
    <property type="entry name" value="ClpP/crotonase"/>
    <property type="match status" value="1"/>
</dbReference>
<sequence>MVCDTLTIDNFGQPVHIGTGELNAQDAYDCLRAIPFDAGKGVTFVQEARKHLEWQSNIDSLRDPPSPAATAFGHVDLLQGLSDIEQKAQAKGYASQVDFDTAIRTLLSSANDGHLGIAGLCTDSIFSFRFDTILVSVANSSTSAPGVYEYDSLGSGNDSDTAISPISTIDGRPAAEFLSEYASLITLRDADARYNALFASAARHGGVQTLRGMFRSLNTLWTGYPVLNYTYANGTESSWHTAAFLNSNPSRWNYTTGDELFDAFCAPAIKPSSTSNETTSSNSTSPEEPSTAPTQTAFSEAYPKPVVRDPFNTLAGFYLPAPYDDTAVLFIPDFHTDGEDVYTGLALPDDEPANFGKAAAEFISRAKSDKKMRLVIDLTGNGGGTSLQGFNLFKLFFPTTPIYNGNRYRNHDFSRLLMKSLDTYGEDYTDEFTYPLARHFAWQGQVSPTQTALDWTSYRNFTGGETSNLTALTSFQNFTANSNPALPVQGYSNATTTFTSAPFAPEDILIVTDGYCASTCSIFVDLMTSQGGVNKTLVFGGRPPSSSRESNESIKPMQLVGGTRGTEQYDWATLADVAGGALDYAQERLNASKPTLSEEEIARFKELMPLPPSEFPLQFQSGSVNLRNGYDKGSDVPLEFESLEAKCRLYYTKENILEPATTWRDAVDAVWGGKSCAAVGGGGVDGDRSQSQSSQDETQSNRASAMTRGGPGVGAAVLFTAASIAAVATVPGW</sequence>
<protein>
    <submittedName>
        <fullName evidence="4">Uncharacterized protein</fullName>
    </submittedName>
</protein>
<dbReference type="InterPro" id="IPR029045">
    <property type="entry name" value="ClpP/crotonase-like_dom_sf"/>
</dbReference>
<dbReference type="InterPro" id="IPR052766">
    <property type="entry name" value="S41A_metabolite_peptidase"/>
</dbReference>
<dbReference type="Proteomes" id="UP000030752">
    <property type="component" value="Unassembled WGS sequence"/>
</dbReference>
<feature type="domain" description="CPAF-like PDZ" evidence="3">
    <location>
        <begin position="128"/>
        <end position="248"/>
    </location>
</feature>
<evidence type="ECO:0000313" key="5">
    <source>
        <dbReference type="Proteomes" id="UP000030752"/>
    </source>
</evidence>
<dbReference type="PANTHER" id="PTHR37049">
    <property type="entry name" value="PEPTIDASE S41 FAMILY PROTEIN"/>
    <property type="match status" value="1"/>
</dbReference>
<dbReference type="GO" id="GO:0008236">
    <property type="term" value="F:serine-type peptidase activity"/>
    <property type="evidence" value="ECO:0007669"/>
    <property type="project" value="InterPro"/>
</dbReference>
<dbReference type="Pfam" id="PF23658">
    <property type="entry name" value="PDZ_CPAF_rel"/>
    <property type="match status" value="1"/>
</dbReference>
<evidence type="ECO:0000313" key="4">
    <source>
        <dbReference type="EMBL" id="ETN44385.1"/>
    </source>
</evidence>
<dbReference type="VEuPathDB" id="FungiDB:HMPREF1541_10565"/>